<feature type="domain" description="Endonuclease GajA/Old nuclease/RecF-like AAA" evidence="1">
    <location>
        <begin position="41"/>
        <end position="510"/>
    </location>
</feature>
<organism evidence="2 3">
    <name type="scientific">Cnuella takakiae</name>
    <dbReference type="NCBI Taxonomy" id="1302690"/>
    <lineage>
        <taxon>Bacteria</taxon>
        <taxon>Pseudomonadati</taxon>
        <taxon>Bacteroidota</taxon>
        <taxon>Chitinophagia</taxon>
        <taxon>Chitinophagales</taxon>
        <taxon>Chitinophagaceae</taxon>
        <taxon>Cnuella</taxon>
    </lineage>
</organism>
<dbReference type="PANTHER" id="PTHR43581">
    <property type="entry name" value="ATP/GTP PHOSPHATASE"/>
    <property type="match status" value="1"/>
</dbReference>
<dbReference type="OrthoDB" id="997844at2"/>
<dbReference type="InterPro" id="IPR027417">
    <property type="entry name" value="P-loop_NTPase"/>
</dbReference>
<dbReference type="Gene3D" id="3.40.50.300">
    <property type="entry name" value="P-loop containing nucleotide triphosphate hydrolases"/>
    <property type="match status" value="2"/>
</dbReference>
<dbReference type="InterPro" id="IPR041685">
    <property type="entry name" value="AAA_GajA/Old/RecF-like"/>
</dbReference>
<dbReference type="SUPFAM" id="SSF52540">
    <property type="entry name" value="P-loop containing nucleoside triphosphate hydrolases"/>
    <property type="match status" value="1"/>
</dbReference>
<dbReference type="EMBL" id="FQUO01000001">
    <property type="protein sequence ID" value="SHE45664.1"/>
    <property type="molecule type" value="Genomic_DNA"/>
</dbReference>
<dbReference type="Pfam" id="PF13175">
    <property type="entry name" value="AAA_15"/>
    <property type="match status" value="1"/>
</dbReference>
<dbReference type="Proteomes" id="UP000184368">
    <property type="component" value="Unassembled WGS sequence"/>
</dbReference>
<protein>
    <submittedName>
        <fullName evidence="2">AAA ATPase domain-containing protein</fullName>
    </submittedName>
</protein>
<reference evidence="2 3" key="1">
    <citation type="submission" date="2016-11" db="EMBL/GenBank/DDBJ databases">
        <authorList>
            <person name="Jaros S."/>
            <person name="Januszkiewicz K."/>
            <person name="Wedrychowicz H."/>
        </authorList>
    </citation>
    <scope>NUCLEOTIDE SEQUENCE [LARGE SCALE GENOMIC DNA]</scope>
    <source>
        <strain evidence="2 3">DSM 26897</strain>
    </source>
</reference>
<evidence type="ECO:0000313" key="2">
    <source>
        <dbReference type="EMBL" id="SHE45664.1"/>
    </source>
</evidence>
<keyword evidence="3" id="KW-1185">Reference proteome</keyword>
<proteinExistence type="predicted"/>
<dbReference type="RefSeq" id="WP_073039431.1">
    <property type="nucleotide sequence ID" value="NZ_FQUO01000001.1"/>
</dbReference>
<dbReference type="AlphaFoldDB" id="A0A1M4TMR5"/>
<dbReference type="InterPro" id="IPR051396">
    <property type="entry name" value="Bact_Antivir_Def_Nuclease"/>
</dbReference>
<gene>
    <name evidence="2" type="ORF">SAMN05444008_101445</name>
</gene>
<name>A0A1M4TMR5_9BACT</name>
<dbReference type="STRING" id="1302690.BUE76_01770"/>
<sequence>MELKFIWIDDYTVLEKFGVNFNHSGQHRFQYQDEILNLMPNPKLPITFGENVTSVTAIAGENGSGKSSLCEAILFSVATYTGGSFGFKLKFKGIVCYGDHIFIYEKLVVHNTEHLRNSGYVIVNFKESPFEEMKHEWRDSFARGGFIYYSNILDYRTDLDQTNLANISTLASLGKSLYYSTSYPKLPLFSEQTYEHRDKDKHGPLQIHYNVEGNRIVKFYLNHHDLVPFVNVRHFIIKNTYSGNNRWLDLDKIKPEREESFYLYMRRVEEVENIVLNTVFDKGQEYDERTRVKINTNEFKRAIKLLYRYNLLVSLSILDNTLPVVDVVHDFVFSSRLMGYEQLQNEIAELLELHDLIVDKSSVLDEEEFSPRSLDNYFEGVKDWRFYLIENYYLANTDENRPLLLKFANLERKVLEGQGPLRRITNFNVTPLSSGENSLLTFFARIHDVIERYAEGFYDKSKLILFLDEPEIGFHPAWKRTYFNKLLHFLNNHFRNYQFQLIITTHSPYLLSDLPRSNVILLKKGADGKSKLLDSKTYKTFGGNIHELLGTSFFLEDGYVGEFAKGKIEEFISFLNGENNLYDKASAKEFISLIGDEIISNRLSDMYHEKFREPIPVNDQEYEQWLLSELNRIQLKDE</sequence>
<dbReference type="PANTHER" id="PTHR43581:SF2">
    <property type="entry name" value="EXCINUCLEASE ATPASE SUBUNIT"/>
    <property type="match status" value="1"/>
</dbReference>
<evidence type="ECO:0000259" key="1">
    <source>
        <dbReference type="Pfam" id="PF13175"/>
    </source>
</evidence>
<accession>A0A1M4TMR5</accession>
<evidence type="ECO:0000313" key="3">
    <source>
        <dbReference type="Proteomes" id="UP000184368"/>
    </source>
</evidence>